<protein>
    <submittedName>
        <fullName evidence="2">Membrane protein</fullName>
    </submittedName>
</protein>
<dbReference type="PIRSF" id="PIRSF020653">
    <property type="entry name" value="UCP020653"/>
    <property type="match status" value="1"/>
</dbReference>
<organism evidence="2 3">
    <name type="scientific">Erwinia mallotivora</name>
    <dbReference type="NCBI Taxonomy" id="69222"/>
    <lineage>
        <taxon>Bacteria</taxon>
        <taxon>Pseudomonadati</taxon>
        <taxon>Pseudomonadota</taxon>
        <taxon>Gammaproteobacteria</taxon>
        <taxon>Enterobacterales</taxon>
        <taxon>Erwiniaceae</taxon>
        <taxon>Erwinia</taxon>
    </lineage>
</organism>
<sequence length="136" mass="16077">MALWHSDLRVSWRAQWVSLLLHGMVIIALLLAPWPASYTVVWMLLLTLVVFECVRSQRRIGSREGEIALLEGRQFQWRQRRWQISGRPWITRQAILIPLRSAKGEQEKLWLVADSMSAEEWRDLRKHLICGTPRHK</sequence>
<dbReference type="Pfam" id="PF07254">
    <property type="entry name" value="Cpta_toxin"/>
    <property type="match status" value="1"/>
</dbReference>
<name>A0A014NMH6_9GAMM</name>
<comment type="caution">
    <text evidence="2">The sequence shown here is derived from an EMBL/GenBank/DDBJ whole genome shotgun (WGS) entry which is preliminary data.</text>
</comment>
<keyword evidence="1" id="KW-0472">Membrane</keyword>
<feature type="transmembrane region" description="Helical" evidence="1">
    <location>
        <begin position="36"/>
        <end position="54"/>
    </location>
</feature>
<reference evidence="2 3" key="1">
    <citation type="submission" date="2014-02" db="EMBL/GenBank/DDBJ databases">
        <title>Draft genome of Erwinia mallotivora strain BT-MARDI, a papaya dieback pathogen.</title>
        <authorList>
            <person name="Redzuan R."/>
            <person name="Abu Bakar N."/>
            <person name="Badrun R."/>
            <person name="Mohd Raih M.F."/>
            <person name="Rozano L."/>
            <person name="Mat Amin N."/>
        </authorList>
    </citation>
    <scope>NUCLEOTIDE SEQUENCE [LARGE SCALE GENOMIC DNA]</scope>
    <source>
        <strain evidence="2 3">BT-MARDI</strain>
    </source>
</reference>
<keyword evidence="3" id="KW-1185">Reference proteome</keyword>
<dbReference type="Proteomes" id="UP000019918">
    <property type="component" value="Unassembled WGS sequence"/>
</dbReference>
<proteinExistence type="predicted"/>
<dbReference type="RefSeq" id="WP_034938638.1">
    <property type="nucleotide sequence ID" value="NZ_JFHN01000053.1"/>
</dbReference>
<keyword evidence="1" id="KW-1133">Transmembrane helix</keyword>
<dbReference type="STRING" id="69222.BG55_15090"/>
<keyword evidence="1" id="KW-0812">Transmembrane</keyword>
<evidence type="ECO:0000256" key="1">
    <source>
        <dbReference type="SAM" id="Phobius"/>
    </source>
</evidence>
<evidence type="ECO:0000313" key="2">
    <source>
        <dbReference type="EMBL" id="EXU75025.1"/>
    </source>
</evidence>
<dbReference type="PATRIC" id="fig|69222.5.peg.3095"/>
<evidence type="ECO:0000313" key="3">
    <source>
        <dbReference type="Proteomes" id="UP000019918"/>
    </source>
</evidence>
<gene>
    <name evidence="2" type="ORF">BG55_15090</name>
</gene>
<dbReference type="InterPro" id="IPR009883">
    <property type="entry name" value="YgfX"/>
</dbReference>
<dbReference type="EMBL" id="JFHN01000053">
    <property type="protein sequence ID" value="EXU75025.1"/>
    <property type="molecule type" value="Genomic_DNA"/>
</dbReference>
<dbReference type="AlphaFoldDB" id="A0A014NMH6"/>
<dbReference type="OrthoDB" id="7060796at2"/>
<accession>A0A014NMH6</accession>